<organism evidence="1 2">
    <name type="scientific">Lasius platythorax</name>
    <dbReference type="NCBI Taxonomy" id="488582"/>
    <lineage>
        <taxon>Eukaryota</taxon>
        <taxon>Metazoa</taxon>
        <taxon>Ecdysozoa</taxon>
        <taxon>Arthropoda</taxon>
        <taxon>Hexapoda</taxon>
        <taxon>Insecta</taxon>
        <taxon>Pterygota</taxon>
        <taxon>Neoptera</taxon>
        <taxon>Endopterygota</taxon>
        <taxon>Hymenoptera</taxon>
        <taxon>Apocrita</taxon>
        <taxon>Aculeata</taxon>
        <taxon>Formicoidea</taxon>
        <taxon>Formicidae</taxon>
        <taxon>Formicinae</taxon>
        <taxon>Lasius</taxon>
        <taxon>Lasius</taxon>
    </lineage>
</organism>
<name>A0AAV2MWM4_9HYME</name>
<proteinExistence type="predicted"/>
<dbReference type="EMBL" id="CAXIPU020000424">
    <property type="protein sequence ID" value="CAL1671695.1"/>
    <property type="molecule type" value="Genomic_DNA"/>
</dbReference>
<sequence>MFSSSASKFLSSQIPQFRNTDKEDVEIWIEKLESVARLHGFSQEVMLSAAFSRLVKTARRWFDYSTGSVNSS</sequence>
<dbReference type="Proteomes" id="UP001497644">
    <property type="component" value="Unassembled WGS sequence"/>
</dbReference>
<reference evidence="1" key="1">
    <citation type="submission" date="2024-04" db="EMBL/GenBank/DDBJ databases">
        <authorList>
            <consortium name="Molecular Ecology Group"/>
        </authorList>
    </citation>
    <scope>NUCLEOTIDE SEQUENCE</scope>
</reference>
<protein>
    <submittedName>
        <fullName evidence="1">Uncharacterized protein</fullName>
    </submittedName>
</protein>
<gene>
    <name evidence="1" type="ORF">LPLAT_LOCUS5124</name>
</gene>
<evidence type="ECO:0000313" key="2">
    <source>
        <dbReference type="Proteomes" id="UP001497644"/>
    </source>
</evidence>
<keyword evidence="2" id="KW-1185">Reference proteome</keyword>
<comment type="caution">
    <text evidence="1">The sequence shown here is derived from an EMBL/GenBank/DDBJ whole genome shotgun (WGS) entry which is preliminary data.</text>
</comment>
<evidence type="ECO:0000313" key="1">
    <source>
        <dbReference type="EMBL" id="CAL1671695.1"/>
    </source>
</evidence>
<accession>A0AAV2MWM4</accession>
<dbReference type="AlphaFoldDB" id="A0AAV2MWM4"/>